<dbReference type="GO" id="GO:0008270">
    <property type="term" value="F:zinc ion binding"/>
    <property type="evidence" value="ECO:0007669"/>
    <property type="project" value="UniProtKB-KW"/>
</dbReference>
<name>A0A0E0R423_ORYRU</name>
<dbReference type="eggNOG" id="KOG0800">
    <property type="taxonomic scope" value="Eukaryota"/>
</dbReference>
<dbReference type="EnsemblPlants" id="ORUFI11G02580.1">
    <property type="protein sequence ID" value="ORUFI11G02580.1"/>
    <property type="gene ID" value="ORUFI11G02580"/>
</dbReference>
<evidence type="ECO:0000256" key="1">
    <source>
        <dbReference type="ARBA" id="ARBA00022723"/>
    </source>
</evidence>
<protein>
    <recommendedName>
        <fullName evidence="6">RING-type domain-containing protein</fullName>
    </recommendedName>
</protein>
<dbReference type="Pfam" id="PF13639">
    <property type="entry name" value="zf-RING_2"/>
    <property type="match status" value="4"/>
</dbReference>
<dbReference type="PANTHER" id="PTHR45931">
    <property type="entry name" value="SI:CH211-59O9.10"/>
    <property type="match status" value="1"/>
</dbReference>
<evidence type="ECO:0000256" key="4">
    <source>
        <dbReference type="PROSITE-ProRule" id="PRU00175"/>
    </source>
</evidence>
<dbReference type="AlphaFoldDB" id="A0A0E0R423"/>
<reference evidence="7" key="2">
    <citation type="submission" date="2015-06" db="UniProtKB">
        <authorList>
            <consortium name="EnsemblPlants"/>
        </authorList>
    </citation>
    <scope>IDENTIFICATION</scope>
</reference>
<dbReference type="STRING" id="4529.A0A0E0R423"/>
<dbReference type="SUPFAM" id="SSF57850">
    <property type="entry name" value="RING/U-box"/>
    <property type="match status" value="4"/>
</dbReference>
<dbReference type="Gramene" id="ORUFI11G02580.1">
    <property type="protein sequence ID" value="ORUFI11G02580.1"/>
    <property type="gene ID" value="ORUFI11G02580"/>
</dbReference>
<dbReference type="Gene3D" id="3.30.40.10">
    <property type="entry name" value="Zinc/RING finger domain, C3HC4 (zinc finger)"/>
    <property type="match status" value="4"/>
</dbReference>
<feature type="domain" description="RING-type" evidence="6">
    <location>
        <begin position="552"/>
        <end position="595"/>
    </location>
</feature>
<dbReference type="InterPro" id="IPR001841">
    <property type="entry name" value="Znf_RING"/>
</dbReference>
<sequence length="620" mass="67616">MASDQSIVMSEQQRAVFCLTLMAVTYGHCRQPADAELLHRLQRADQPPPIRGARVVENTEPNVLFAYTPHDGLLFNDDDGVADYFAADDDEAYSNGGFGAVPALSEAIVSLPEMAVGCGCGGGGEAREEECGVCLEGFEEGEKLRKMSCEHYFHESCVFKWLQGPSYVPHGVESAYIHINRDIEEDDDTYSDDGFCAVPASRDAIAALPVPETTVSETETREEEACAVCLEGFKEGDRVKKMPCSHDFHANCISEWLRVSRLCPHCRFALPAERDSEQKNPEEAEASDDVPDTSHMSDEQFQQFIDQYWAEQGFNIWSWIRASRTSSSSTPGPTRRTAASWQAVTFDGDGAVTFDGDGVARFSGNSDRSGGLDDQATSGFSIVDLLDGILQADDDGNGGGATPASSMAIVSLPEITVGDEKGEAKDCPVCLQGFEEGDKLRKMPCADSHCFHEQCIFSWLLINRHCPLCRFPLPAETEDEEVVQAENDDDDDDEETILCLHRLFADAADEPNAAAAVPEGYSNGRFGSVPACSEAIAALEETSPGEAKEKDCSVCLEAFEEESDKLMRKMPCCHAFHESCIFEWLQVSRLCPLCRFALPTQAEAEAGLWPLLTPGSGSGT</sequence>
<feature type="domain" description="RING-type" evidence="6">
    <location>
        <begin position="226"/>
        <end position="267"/>
    </location>
</feature>
<dbReference type="SMART" id="SM00184">
    <property type="entry name" value="RING"/>
    <property type="match status" value="4"/>
</dbReference>
<evidence type="ECO:0000313" key="7">
    <source>
        <dbReference type="EnsemblPlants" id="ORUFI11G02580.1"/>
    </source>
</evidence>
<dbReference type="PANTHER" id="PTHR45931:SF23">
    <property type="entry name" value="OS12G0134500 PROTEIN"/>
    <property type="match status" value="1"/>
</dbReference>
<evidence type="ECO:0000256" key="3">
    <source>
        <dbReference type="ARBA" id="ARBA00022833"/>
    </source>
</evidence>
<dbReference type="GO" id="GO:0006511">
    <property type="term" value="P:ubiquitin-dependent protein catabolic process"/>
    <property type="evidence" value="ECO:0007669"/>
    <property type="project" value="TreeGrafter"/>
</dbReference>
<dbReference type="Proteomes" id="UP000008022">
    <property type="component" value="Unassembled WGS sequence"/>
</dbReference>
<dbReference type="CDD" id="cd16454">
    <property type="entry name" value="RING-H2_PA-TM-RING"/>
    <property type="match status" value="1"/>
</dbReference>
<proteinExistence type="predicted"/>
<accession>A0A0E0R423</accession>
<evidence type="ECO:0000256" key="5">
    <source>
        <dbReference type="SAM" id="MobiDB-lite"/>
    </source>
</evidence>
<evidence type="ECO:0000259" key="6">
    <source>
        <dbReference type="PROSITE" id="PS50089"/>
    </source>
</evidence>
<dbReference type="InterPro" id="IPR051834">
    <property type="entry name" value="RING_finger_E3_ligase"/>
</dbReference>
<evidence type="ECO:0000256" key="2">
    <source>
        <dbReference type="ARBA" id="ARBA00022771"/>
    </source>
</evidence>
<keyword evidence="2 4" id="KW-0863">Zinc-finger</keyword>
<feature type="region of interest" description="Disordered" evidence="5">
    <location>
        <begin position="274"/>
        <end position="295"/>
    </location>
</feature>
<feature type="domain" description="RING-type" evidence="6">
    <location>
        <begin position="427"/>
        <end position="470"/>
    </location>
</feature>
<dbReference type="InterPro" id="IPR013083">
    <property type="entry name" value="Znf_RING/FYVE/PHD"/>
</dbReference>
<dbReference type="OMA" id="MAASIYC"/>
<keyword evidence="3" id="KW-0862">Zinc</keyword>
<dbReference type="HOGENOM" id="CLU_025534_0_0_1"/>
<dbReference type="GO" id="GO:0005634">
    <property type="term" value="C:nucleus"/>
    <property type="evidence" value="ECO:0007669"/>
    <property type="project" value="TreeGrafter"/>
</dbReference>
<dbReference type="FunFam" id="3.30.40.10:FF:000726">
    <property type="entry name" value="Os11g0142900 protein"/>
    <property type="match status" value="3"/>
</dbReference>
<keyword evidence="1" id="KW-0479">Metal-binding</keyword>
<keyword evidence="8" id="KW-1185">Reference proteome</keyword>
<reference evidence="8" key="1">
    <citation type="submission" date="2013-06" db="EMBL/GenBank/DDBJ databases">
        <authorList>
            <person name="Zhao Q."/>
        </authorList>
    </citation>
    <scope>NUCLEOTIDE SEQUENCE</scope>
    <source>
        <strain evidence="8">cv. W1943</strain>
    </source>
</reference>
<evidence type="ECO:0000313" key="8">
    <source>
        <dbReference type="Proteomes" id="UP000008022"/>
    </source>
</evidence>
<dbReference type="GO" id="GO:0061630">
    <property type="term" value="F:ubiquitin protein ligase activity"/>
    <property type="evidence" value="ECO:0007669"/>
    <property type="project" value="TreeGrafter"/>
</dbReference>
<organism evidence="7 8">
    <name type="scientific">Oryza rufipogon</name>
    <name type="common">Brownbeard rice</name>
    <name type="synonym">Asian wild rice</name>
    <dbReference type="NCBI Taxonomy" id="4529"/>
    <lineage>
        <taxon>Eukaryota</taxon>
        <taxon>Viridiplantae</taxon>
        <taxon>Streptophyta</taxon>
        <taxon>Embryophyta</taxon>
        <taxon>Tracheophyta</taxon>
        <taxon>Spermatophyta</taxon>
        <taxon>Magnoliopsida</taxon>
        <taxon>Liliopsida</taxon>
        <taxon>Poales</taxon>
        <taxon>Poaceae</taxon>
        <taxon>BOP clade</taxon>
        <taxon>Oryzoideae</taxon>
        <taxon>Oryzeae</taxon>
        <taxon>Oryzinae</taxon>
        <taxon>Oryza</taxon>
    </lineage>
</organism>
<dbReference type="PROSITE" id="PS50089">
    <property type="entry name" value="ZF_RING_2"/>
    <property type="match status" value="3"/>
</dbReference>